<dbReference type="PANTHER" id="PTHR33164">
    <property type="entry name" value="TRANSCRIPTIONAL REGULATOR, MARR FAMILY"/>
    <property type="match status" value="1"/>
</dbReference>
<protein>
    <submittedName>
        <fullName evidence="2">DNA-binding MarR family transcriptional regulator</fullName>
    </submittedName>
</protein>
<proteinExistence type="predicted"/>
<dbReference type="InterPro" id="IPR036390">
    <property type="entry name" value="WH_DNA-bd_sf"/>
</dbReference>
<feature type="domain" description="HTH marR-type" evidence="1">
    <location>
        <begin position="27"/>
        <end position="158"/>
    </location>
</feature>
<keyword evidence="2" id="KW-0238">DNA-binding</keyword>
<dbReference type="EMBL" id="JAUSQM010000001">
    <property type="protein sequence ID" value="MDP9823101.1"/>
    <property type="molecule type" value="Genomic_DNA"/>
</dbReference>
<evidence type="ECO:0000259" key="1">
    <source>
        <dbReference type="PROSITE" id="PS50995"/>
    </source>
</evidence>
<accession>A0ABT9NRP9</accession>
<dbReference type="Pfam" id="PF12802">
    <property type="entry name" value="MarR_2"/>
    <property type="match status" value="1"/>
</dbReference>
<name>A0ABT9NRP9_9ACTN</name>
<dbReference type="PROSITE" id="PS50995">
    <property type="entry name" value="HTH_MARR_2"/>
    <property type="match status" value="1"/>
</dbReference>
<dbReference type="SMART" id="SM00347">
    <property type="entry name" value="HTH_MARR"/>
    <property type="match status" value="1"/>
</dbReference>
<dbReference type="Proteomes" id="UP001240447">
    <property type="component" value="Unassembled WGS sequence"/>
</dbReference>
<dbReference type="InterPro" id="IPR000835">
    <property type="entry name" value="HTH_MarR-typ"/>
</dbReference>
<evidence type="ECO:0000313" key="2">
    <source>
        <dbReference type="EMBL" id="MDP9823101.1"/>
    </source>
</evidence>
<dbReference type="SUPFAM" id="SSF46785">
    <property type="entry name" value="Winged helix' DNA-binding domain"/>
    <property type="match status" value="1"/>
</dbReference>
<dbReference type="InterPro" id="IPR036388">
    <property type="entry name" value="WH-like_DNA-bd_sf"/>
</dbReference>
<comment type="caution">
    <text evidence="2">The sequence shown here is derived from an EMBL/GenBank/DDBJ whole genome shotgun (WGS) entry which is preliminary data.</text>
</comment>
<reference evidence="2 3" key="1">
    <citation type="submission" date="2023-07" db="EMBL/GenBank/DDBJ databases">
        <title>Sequencing the genomes of 1000 actinobacteria strains.</title>
        <authorList>
            <person name="Klenk H.-P."/>
        </authorList>
    </citation>
    <scope>NUCLEOTIDE SEQUENCE [LARGE SCALE GENOMIC DNA]</scope>
    <source>
        <strain evidence="2 3">GD13</strain>
    </source>
</reference>
<dbReference type="InterPro" id="IPR039422">
    <property type="entry name" value="MarR/SlyA-like"/>
</dbReference>
<sequence>MEPHGPADHGTDDETDDVRTRARSMVRSPALQAVRVLVRAEAELSRTIARRAGLSPSEITALEALSRGPLGPAEMARLLNVTTAAATGIVDRMTSHGHAERRPHPSDGRRTEVHLTESGRAELLAHLIPVFGRLAAHDAAFTDDERAVVTRYLEGAAAVMRAEALREDGPEPVS</sequence>
<evidence type="ECO:0000313" key="3">
    <source>
        <dbReference type="Proteomes" id="UP001240447"/>
    </source>
</evidence>
<dbReference type="GO" id="GO:0003677">
    <property type="term" value="F:DNA binding"/>
    <property type="evidence" value="ECO:0007669"/>
    <property type="project" value="UniProtKB-KW"/>
</dbReference>
<dbReference type="PANTHER" id="PTHR33164:SF104">
    <property type="entry name" value="TRANSCRIPTIONAL REGULATORY PROTEIN"/>
    <property type="match status" value="1"/>
</dbReference>
<dbReference type="RefSeq" id="WP_220138512.1">
    <property type="nucleotide sequence ID" value="NZ_CCXJ01000507.1"/>
</dbReference>
<dbReference type="Gene3D" id="1.10.10.10">
    <property type="entry name" value="Winged helix-like DNA-binding domain superfamily/Winged helix DNA-binding domain"/>
    <property type="match status" value="1"/>
</dbReference>
<keyword evidence="3" id="KW-1185">Reference proteome</keyword>
<organism evidence="2 3">
    <name type="scientific">Nocardioides massiliensis</name>
    <dbReference type="NCBI Taxonomy" id="1325935"/>
    <lineage>
        <taxon>Bacteria</taxon>
        <taxon>Bacillati</taxon>
        <taxon>Actinomycetota</taxon>
        <taxon>Actinomycetes</taxon>
        <taxon>Propionibacteriales</taxon>
        <taxon>Nocardioidaceae</taxon>
        <taxon>Nocardioides</taxon>
    </lineage>
</organism>
<gene>
    <name evidence="2" type="ORF">J2S59_002910</name>
</gene>